<comment type="caution">
    <text evidence="8">The sequence shown here is derived from an EMBL/GenBank/DDBJ whole genome shotgun (WGS) entry which is preliminary data.</text>
</comment>
<dbReference type="Proteomes" id="UP000308828">
    <property type="component" value="Unassembled WGS sequence"/>
</dbReference>
<comment type="subcellular location">
    <subcellularLocation>
        <location evidence="1">Membrane</location>
    </subcellularLocation>
</comment>
<dbReference type="OrthoDB" id="7293398at2"/>
<feature type="domain" description="Methyl-accepting transducer" evidence="6">
    <location>
        <begin position="345"/>
        <end position="574"/>
    </location>
</feature>
<feature type="compositionally biased region" description="Basic and acidic residues" evidence="5">
    <location>
        <begin position="270"/>
        <end position="284"/>
    </location>
</feature>
<dbReference type="Pfam" id="PF00015">
    <property type="entry name" value="MCPsignal"/>
    <property type="match status" value="1"/>
</dbReference>
<keyword evidence="4" id="KW-0807">Transducer</keyword>
<keyword evidence="2" id="KW-0145">Chemotaxis</keyword>
<keyword evidence="9" id="KW-1185">Reference proteome</keyword>
<accession>A0A4S8P625</accession>
<evidence type="ECO:0000313" key="8">
    <source>
        <dbReference type="EMBL" id="THV24675.1"/>
    </source>
</evidence>
<evidence type="ECO:0000256" key="2">
    <source>
        <dbReference type="ARBA" id="ARBA00022500"/>
    </source>
</evidence>
<dbReference type="PANTHER" id="PTHR43531">
    <property type="entry name" value="PROTEIN ICFG"/>
    <property type="match status" value="1"/>
</dbReference>
<dbReference type="AlphaFoldDB" id="A0A4S8P625"/>
<dbReference type="GO" id="GO:0016020">
    <property type="term" value="C:membrane"/>
    <property type="evidence" value="ECO:0007669"/>
    <property type="project" value="UniProtKB-SubCell"/>
</dbReference>
<dbReference type="Pfam" id="PF12729">
    <property type="entry name" value="4HB_MCP_1"/>
    <property type="match status" value="1"/>
</dbReference>
<proteinExistence type="inferred from homology"/>
<evidence type="ECO:0000259" key="7">
    <source>
        <dbReference type="PROSITE" id="PS50885"/>
    </source>
</evidence>
<feature type="region of interest" description="Disordered" evidence="5">
    <location>
        <begin position="593"/>
        <end position="615"/>
    </location>
</feature>
<dbReference type="Gene3D" id="1.10.8.500">
    <property type="entry name" value="HAMP domain in histidine kinase"/>
    <property type="match status" value="1"/>
</dbReference>
<evidence type="ECO:0000256" key="3">
    <source>
        <dbReference type="ARBA" id="ARBA00029447"/>
    </source>
</evidence>
<name>A0A4S8P625_9HYPH</name>
<organism evidence="8 9">
    <name type="scientific">Peteryoungia ipomoeae</name>
    <dbReference type="NCBI Taxonomy" id="1210932"/>
    <lineage>
        <taxon>Bacteria</taxon>
        <taxon>Pseudomonadati</taxon>
        <taxon>Pseudomonadota</taxon>
        <taxon>Alphaproteobacteria</taxon>
        <taxon>Hyphomicrobiales</taxon>
        <taxon>Rhizobiaceae</taxon>
        <taxon>Peteryoungia</taxon>
    </lineage>
</organism>
<dbReference type="Gene3D" id="1.10.287.950">
    <property type="entry name" value="Methyl-accepting chemotaxis protein"/>
    <property type="match status" value="1"/>
</dbReference>
<dbReference type="FunFam" id="1.10.287.950:FF:000001">
    <property type="entry name" value="Methyl-accepting chemotaxis sensory transducer"/>
    <property type="match status" value="1"/>
</dbReference>
<dbReference type="InterPro" id="IPR003660">
    <property type="entry name" value="HAMP_dom"/>
</dbReference>
<dbReference type="SUPFAM" id="SSF158472">
    <property type="entry name" value="HAMP domain-like"/>
    <property type="match status" value="1"/>
</dbReference>
<sequence length="639" mass="68217">MKLKIKVLLPALFGLLVTVSIIQGVVAVRSIDGVSDRMQQMNGINDSSLMIADLDSRLGEVRRLYLMTLNASNAKDKKELVESLAVASDTLAATATAYGASVTLPEAREKFQAYSTLMESYNALGQEFVTQAMASKLYQAKDTIAKMTPIGTEAAGVLKSMIADNVARVTTERSSSEAEVATSRYVTLAAIIIAASLAFAAACLSYLRVTRPISEITGAMKRLAEGDTANSIPHEGRLDEIGEMAAAVGVFRTNAVERERLEAQTQADRSMSESERLARDEQRQREAAEVQFAVTQLGTGLQRLSDGDLTVTLQQTFASQLDSLRVNFNQSVERLRTVMRDVVENARTIDAGANEMLAASGDLSKRTEQQASSVEETAAALDQVTTAVKDTAQRAEQAGALVGRTKQDAEHSGEVVLRAVDAMQRIETSSSQISNIIGVIDDIAFQTNLLALNAGVEAARAGEAGKGFAVVAQEVRELAQRSANAAKEIKSLINASGDQVRNGVALVDETGKALQAIVLQVQDINRNVAAIVTSAREQSTGLQEISAAVNHMDQGTQKNAAMVEQSTASSQALAHQATALRELMAQFKLHMDGDRSHQRPPVTASASRPAQPSPARALTQKVAAAFHGNAAVSAEWSEF</sequence>
<gene>
    <name evidence="8" type="ORF">FAA97_00200</name>
</gene>
<feature type="domain" description="HAMP" evidence="7">
    <location>
        <begin position="207"/>
        <end position="260"/>
    </location>
</feature>
<evidence type="ECO:0000313" key="9">
    <source>
        <dbReference type="Proteomes" id="UP000308828"/>
    </source>
</evidence>
<dbReference type="InterPro" id="IPR024478">
    <property type="entry name" value="HlyB_4HB_MCP"/>
</dbReference>
<feature type="domain" description="HAMP" evidence="7">
    <location>
        <begin position="288"/>
        <end position="340"/>
    </location>
</feature>
<evidence type="ECO:0000256" key="4">
    <source>
        <dbReference type="PROSITE-ProRule" id="PRU00284"/>
    </source>
</evidence>
<dbReference type="CDD" id="cd11386">
    <property type="entry name" value="MCP_signal"/>
    <property type="match status" value="1"/>
</dbReference>
<dbReference type="SMART" id="SM00304">
    <property type="entry name" value="HAMP"/>
    <property type="match status" value="2"/>
</dbReference>
<dbReference type="SUPFAM" id="SSF58104">
    <property type="entry name" value="Methyl-accepting chemotaxis protein (MCP) signaling domain"/>
    <property type="match status" value="1"/>
</dbReference>
<protein>
    <submittedName>
        <fullName evidence="8">Methyl-accepting chemotaxis protein</fullName>
    </submittedName>
</protein>
<dbReference type="GO" id="GO:0006935">
    <property type="term" value="P:chemotaxis"/>
    <property type="evidence" value="ECO:0007669"/>
    <property type="project" value="UniProtKB-KW"/>
</dbReference>
<dbReference type="RefSeq" id="WP_136596524.1">
    <property type="nucleotide sequence ID" value="NZ_STGV01000001.1"/>
</dbReference>
<dbReference type="SMART" id="SM00283">
    <property type="entry name" value="MA"/>
    <property type="match status" value="1"/>
</dbReference>
<evidence type="ECO:0000259" key="6">
    <source>
        <dbReference type="PROSITE" id="PS50111"/>
    </source>
</evidence>
<dbReference type="CDD" id="cd06225">
    <property type="entry name" value="HAMP"/>
    <property type="match status" value="1"/>
</dbReference>
<feature type="region of interest" description="Disordered" evidence="5">
    <location>
        <begin position="262"/>
        <end position="284"/>
    </location>
</feature>
<dbReference type="PROSITE" id="PS50111">
    <property type="entry name" value="CHEMOTAXIS_TRANSDUC_2"/>
    <property type="match status" value="1"/>
</dbReference>
<dbReference type="InterPro" id="IPR004089">
    <property type="entry name" value="MCPsignal_dom"/>
</dbReference>
<reference evidence="8 9" key="1">
    <citation type="submission" date="2019-04" db="EMBL/GenBank/DDBJ databases">
        <title>Genome sequence of strain shin9-1.</title>
        <authorList>
            <person name="Gao J."/>
            <person name="Sun J."/>
        </authorList>
    </citation>
    <scope>NUCLEOTIDE SEQUENCE [LARGE SCALE GENOMIC DNA]</scope>
    <source>
        <strain evidence="9">shin9-1</strain>
    </source>
</reference>
<dbReference type="PROSITE" id="PS50885">
    <property type="entry name" value="HAMP"/>
    <property type="match status" value="2"/>
</dbReference>
<dbReference type="EMBL" id="STGV01000001">
    <property type="protein sequence ID" value="THV24675.1"/>
    <property type="molecule type" value="Genomic_DNA"/>
</dbReference>
<comment type="similarity">
    <text evidence="3">Belongs to the methyl-accepting chemotaxis (MCP) protein family.</text>
</comment>
<dbReference type="PANTHER" id="PTHR43531:SF11">
    <property type="entry name" value="METHYL-ACCEPTING CHEMOTAXIS PROTEIN 3"/>
    <property type="match status" value="1"/>
</dbReference>
<evidence type="ECO:0000256" key="5">
    <source>
        <dbReference type="SAM" id="MobiDB-lite"/>
    </source>
</evidence>
<dbReference type="Pfam" id="PF00672">
    <property type="entry name" value="HAMP"/>
    <property type="match status" value="2"/>
</dbReference>
<dbReference type="GO" id="GO:0007165">
    <property type="term" value="P:signal transduction"/>
    <property type="evidence" value="ECO:0007669"/>
    <property type="project" value="UniProtKB-KW"/>
</dbReference>
<evidence type="ECO:0000256" key="1">
    <source>
        <dbReference type="ARBA" id="ARBA00004370"/>
    </source>
</evidence>
<dbReference type="InterPro" id="IPR051310">
    <property type="entry name" value="MCP_chemotaxis"/>
</dbReference>
<feature type="compositionally biased region" description="Low complexity" evidence="5">
    <location>
        <begin position="604"/>
        <end position="615"/>
    </location>
</feature>